<gene>
    <name evidence="2" type="ORF">ACFL2Z_00575</name>
</gene>
<name>A0ABV6YMU7_UNCEI</name>
<proteinExistence type="predicted"/>
<keyword evidence="3" id="KW-1185">Reference proteome</keyword>
<accession>A0ABV6YMU7</accession>
<evidence type="ECO:0000313" key="3">
    <source>
        <dbReference type="Proteomes" id="UP001594288"/>
    </source>
</evidence>
<evidence type="ECO:0000313" key="2">
    <source>
        <dbReference type="EMBL" id="MFC1799395.1"/>
    </source>
</evidence>
<feature type="domain" description="DUF6265" evidence="1">
    <location>
        <begin position="19"/>
        <end position="132"/>
    </location>
</feature>
<dbReference type="Proteomes" id="UP001594288">
    <property type="component" value="Unassembled WGS sequence"/>
</dbReference>
<dbReference type="EMBL" id="JBHPEI010000004">
    <property type="protein sequence ID" value="MFC1799395.1"/>
    <property type="molecule type" value="Genomic_DNA"/>
</dbReference>
<reference evidence="2 3" key="1">
    <citation type="submission" date="2024-09" db="EMBL/GenBank/DDBJ databases">
        <authorList>
            <person name="D'Angelo T."/>
        </authorList>
    </citation>
    <scope>NUCLEOTIDE SEQUENCE [LARGE SCALE GENOMIC DNA]</scope>
    <source>
        <strain evidence="2">SAG AM-311-F02</strain>
    </source>
</reference>
<protein>
    <submittedName>
        <fullName evidence="2">DUF6265 family protein</fullName>
    </submittedName>
</protein>
<comment type="caution">
    <text evidence="2">The sequence shown here is derived from an EMBL/GenBank/DDBJ whole genome shotgun (WGS) entry which is preliminary data.</text>
</comment>
<sequence length="154" mass="17130">MGNFSASPLADASLDDLVWLAGSWSGRIDGDDFEEVWSAPSAGAMMGMFKHVSDGSVRFYEFMTITREAEQIDLTIKHFNPDLVGWEEKDGAARFVLTRSTGKQAVFHQSSGDKPLWLVYESPDRSTLKVYFRPVENSPVGDSEFLFHRSEGAG</sequence>
<dbReference type="Pfam" id="PF19780">
    <property type="entry name" value="DUF6265"/>
    <property type="match status" value="1"/>
</dbReference>
<evidence type="ECO:0000259" key="1">
    <source>
        <dbReference type="Pfam" id="PF19780"/>
    </source>
</evidence>
<dbReference type="InterPro" id="IPR046232">
    <property type="entry name" value="DUF6265"/>
</dbReference>
<organism evidence="2 3">
    <name type="scientific">Eiseniibacteriota bacterium</name>
    <dbReference type="NCBI Taxonomy" id="2212470"/>
    <lineage>
        <taxon>Bacteria</taxon>
        <taxon>Candidatus Eiseniibacteriota</taxon>
    </lineage>
</organism>